<keyword evidence="1" id="KW-0732">Signal</keyword>
<feature type="domain" description="C2" evidence="3">
    <location>
        <begin position="36"/>
        <end position="165"/>
    </location>
</feature>
<dbReference type="GeneTree" id="ENSGT00390000012710"/>
<dbReference type="Proteomes" id="UP000264840">
    <property type="component" value="Unplaced"/>
</dbReference>
<dbReference type="SMART" id="SM00239">
    <property type="entry name" value="C2"/>
    <property type="match status" value="1"/>
</dbReference>
<feature type="transmembrane region" description="Helical" evidence="2">
    <location>
        <begin position="7"/>
        <end position="26"/>
    </location>
</feature>
<evidence type="ECO:0000256" key="2">
    <source>
        <dbReference type="SAM" id="Phobius"/>
    </source>
</evidence>
<name>A0A3Q2X0V9_HAPBU</name>
<accession>A0A3Q2X0V9</accession>
<dbReference type="PANTHER" id="PTHR46096:SF3">
    <property type="entry name" value="PERFORIN-1"/>
    <property type="match status" value="1"/>
</dbReference>
<dbReference type="GO" id="GO:0016020">
    <property type="term" value="C:membrane"/>
    <property type="evidence" value="ECO:0007669"/>
    <property type="project" value="TreeGrafter"/>
</dbReference>
<dbReference type="Ensembl" id="ENSHBUT00000034447.1">
    <property type="protein sequence ID" value="ENSHBUP00000032587.1"/>
    <property type="gene ID" value="ENSHBUG00000018967.1"/>
</dbReference>
<keyword evidence="5" id="KW-1185">Reference proteome</keyword>
<dbReference type="InterPro" id="IPR000008">
    <property type="entry name" value="C2_dom"/>
</dbReference>
<dbReference type="SUPFAM" id="SSF49562">
    <property type="entry name" value="C2 domain (Calcium/lipid-binding domain, CaLB)"/>
    <property type="match status" value="1"/>
</dbReference>
<dbReference type="Pfam" id="PF00168">
    <property type="entry name" value="C2"/>
    <property type="match status" value="1"/>
</dbReference>
<dbReference type="GO" id="GO:0051607">
    <property type="term" value="P:defense response to virus"/>
    <property type="evidence" value="ECO:0007669"/>
    <property type="project" value="TreeGrafter"/>
</dbReference>
<dbReference type="InterPro" id="IPR035892">
    <property type="entry name" value="C2_domain_sf"/>
</dbReference>
<proteinExistence type="predicted"/>
<dbReference type="GO" id="GO:0022829">
    <property type="term" value="F:wide pore channel activity"/>
    <property type="evidence" value="ECO:0007669"/>
    <property type="project" value="TreeGrafter"/>
</dbReference>
<dbReference type="GO" id="GO:0001771">
    <property type="term" value="P:immunological synapse formation"/>
    <property type="evidence" value="ECO:0007669"/>
    <property type="project" value="TreeGrafter"/>
</dbReference>
<protein>
    <recommendedName>
        <fullName evidence="3">C2 domain-containing protein</fullName>
    </recommendedName>
</protein>
<dbReference type="InterPro" id="IPR052784">
    <property type="entry name" value="Perforin-1_pore-forming"/>
</dbReference>
<dbReference type="OMA" id="RMSCGPV"/>
<dbReference type="Gene3D" id="2.60.40.150">
    <property type="entry name" value="C2 domain"/>
    <property type="match status" value="1"/>
</dbReference>
<feature type="transmembrane region" description="Helical" evidence="2">
    <location>
        <begin position="46"/>
        <end position="66"/>
    </location>
</feature>
<keyword evidence="2" id="KW-0472">Membrane</keyword>
<evidence type="ECO:0000313" key="5">
    <source>
        <dbReference type="Proteomes" id="UP000264840"/>
    </source>
</evidence>
<evidence type="ECO:0000256" key="1">
    <source>
        <dbReference type="ARBA" id="ARBA00022729"/>
    </source>
</evidence>
<sequence>MRLSKPYVSKYLINLFIHLISAPLVYKNKERETSSAEARCLDTAFYEVMASRLCLLLLILCGLNVAQCGLRVYNVYARGIRPDPGNNNGDGYVRMSCGPASTTTHVVFNTPNPNWYEELHYYGASPGNYLELRVYDKDVIFDDLLGVCATNIQKGTRKHTCRLSKGGYIYFTYTLS</sequence>
<reference evidence="4" key="1">
    <citation type="submission" date="2025-08" db="UniProtKB">
        <authorList>
            <consortium name="Ensembl"/>
        </authorList>
    </citation>
    <scope>IDENTIFICATION</scope>
</reference>
<dbReference type="CDD" id="cd00030">
    <property type="entry name" value="C2"/>
    <property type="match status" value="1"/>
</dbReference>
<keyword evidence="2" id="KW-1133">Transmembrane helix</keyword>
<dbReference type="AlphaFoldDB" id="A0A3Q2X0V9"/>
<evidence type="ECO:0000259" key="3">
    <source>
        <dbReference type="PROSITE" id="PS50004"/>
    </source>
</evidence>
<keyword evidence="2" id="KW-0812">Transmembrane</keyword>
<dbReference type="PROSITE" id="PS50004">
    <property type="entry name" value="C2"/>
    <property type="match status" value="1"/>
</dbReference>
<organism evidence="4 5">
    <name type="scientific">Haplochromis burtoni</name>
    <name type="common">Burton's mouthbrooder</name>
    <name type="synonym">Chromis burtoni</name>
    <dbReference type="NCBI Taxonomy" id="8153"/>
    <lineage>
        <taxon>Eukaryota</taxon>
        <taxon>Metazoa</taxon>
        <taxon>Chordata</taxon>
        <taxon>Craniata</taxon>
        <taxon>Vertebrata</taxon>
        <taxon>Euteleostomi</taxon>
        <taxon>Actinopterygii</taxon>
        <taxon>Neopterygii</taxon>
        <taxon>Teleostei</taxon>
        <taxon>Neoteleostei</taxon>
        <taxon>Acanthomorphata</taxon>
        <taxon>Ovalentaria</taxon>
        <taxon>Cichlomorphae</taxon>
        <taxon>Cichliformes</taxon>
        <taxon>Cichlidae</taxon>
        <taxon>African cichlids</taxon>
        <taxon>Pseudocrenilabrinae</taxon>
        <taxon>Haplochromini</taxon>
        <taxon>Haplochromis</taxon>
    </lineage>
</organism>
<dbReference type="GO" id="GO:0001913">
    <property type="term" value="P:T cell mediated cytotoxicity"/>
    <property type="evidence" value="ECO:0007669"/>
    <property type="project" value="TreeGrafter"/>
</dbReference>
<dbReference type="STRING" id="8153.ENSHBUP00000032587"/>
<evidence type="ECO:0000313" key="4">
    <source>
        <dbReference type="Ensembl" id="ENSHBUP00000032587.1"/>
    </source>
</evidence>
<dbReference type="PANTHER" id="PTHR46096">
    <property type="entry name" value="PERFORIN-1"/>
    <property type="match status" value="1"/>
</dbReference>
<reference evidence="4" key="2">
    <citation type="submission" date="2025-09" db="UniProtKB">
        <authorList>
            <consortium name="Ensembl"/>
        </authorList>
    </citation>
    <scope>IDENTIFICATION</scope>
</reference>